<evidence type="ECO:0000256" key="1">
    <source>
        <dbReference type="ARBA" id="ARBA00022649"/>
    </source>
</evidence>
<dbReference type="SUPFAM" id="SSF55729">
    <property type="entry name" value="Acyl-CoA N-acyltransferases (Nat)"/>
    <property type="match status" value="1"/>
</dbReference>
<dbReference type="Proteomes" id="UP000001747">
    <property type="component" value="Chromosome"/>
</dbReference>
<dbReference type="Gene3D" id="3.40.630.30">
    <property type="match status" value="1"/>
</dbReference>
<dbReference type="HOGENOM" id="CLU_1127129_0_0_2"/>
<dbReference type="InterPro" id="IPR016181">
    <property type="entry name" value="Acyl_CoA_acyltransferase"/>
</dbReference>
<keyword evidence="3" id="KW-0012">Acyltransferase</keyword>
<accession>C3MIY7</accession>
<sequence>MSTSETGTEKCEKIYVSDEECEICQFTYRFVNKLGSFDCDADEQNRFIRELAVGHYIVGLNNTFLLLCNGKVIGFASFSNSSLSTFKEIKEEIYNYIRDYVKTKLDELIGEDQKTKEELYDIITKSFDISYSKLPFILLGQLGIHKDHQKRGVGKAFIEEFVIKYSIAYCIKNNCLGIMLHTTRELYEKFYIKDFRVKFKEGNKVREVMYRFKEVPGQKKTSMVTLYCLLVADIIEGRLQRFLEQL</sequence>
<dbReference type="KEGG" id="sis:LS215_2082"/>
<dbReference type="PANTHER" id="PTHR36449:SF1">
    <property type="entry name" value="ACETYLTRANSFERASE"/>
    <property type="match status" value="1"/>
</dbReference>
<evidence type="ECO:0000256" key="3">
    <source>
        <dbReference type="ARBA" id="ARBA00023315"/>
    </source>
</evidence>
<dbReference type="OrthoDB" id="106308at2157"/>
<evidence type="ECO:0008006" key="6">
    <source>
        <dbReference type="Google" id="ProtNLM"/>
    </source>
</evidence>
<gene>
    <name evidence="4" type="ordered locus">LS215_2082</name>
</gene>
<reference evidence="4 5" key="1">
    <citation type="journal article" date="2009" name="Proc. Natl. Acad. Sci. U.S.A.">
        <title>Biogeography of the Sulfolobus islandicus pan-genome.</title>
        <authorList>
            <person name="Reno M.L."/>
            <person name="Held N.L."/>
            <person name="Fields C.J."/>
            <person name="Burke P.V."/>
            <person name="Whitaker R.J."/>
        </authorList>
    </citation>
    <scope>NUCLEOTIDE SEQUENCE [LARGE SCALE GENOMIC DNA]</scope>
    <source>
        <strain evidence="5">L.S.2.15 / Lassen #1</strain>
    </source>
</reference>
<keyword evidence="1" id="KW-1277">Toxin-antitoxin system</keyword>
<keyword evidence="2" id="KW-0808">Transferase</keyword>
<evidence type="ECO:0000313" key="4">
    <source>
        <dbReference type="EMBL" id="ACP36074.1"/>
    </source>
</evidence>
<dbReference type="PANTHER" id="PTHR36449">
    <property type="entry name" value="ACETYLTRANSFERASE-RELATED"/>
    <property type="match status" value="1"/>
</dbReference>
<dbReference type="GO" id="GO:0016746">
    <property type="term" value="F:acyltransferase activity"/>
    <property type="evidence" value="ECO:0007669"/>
    <property type="project" value="UniProtKB-KW"/>
</dbReference>
<dbReference type="RefSeq" id="WP_012714078.1">
    <property type="nucleotide sequence ID" value="NC_012589.1"/>
</dbReference>
<evidence type="ECO:0000256" key="2">
    <source>
        <dbReference type="ARBA" id="ARBA00022679"/>
    </source>
</evidence>
<dbReference type="GeneID" id="25394395"/>
<name>C3MIY7_SACI2</name>
<dbReference type="AlphaFoldDB" id="C3MIY7"/>
<organism evidence="4 5">
    <name type="scientific">Saccharolobus islandicus (strain L.S.2.15 / Lassen #1)</name>
    <name type="common">Sulfolobus islandicus</name>
    <dbReference type="NCBI Taxonomy" id="429572"/>
    <lineage>
        <taxon>Archaea</taxon>
        <taxon>Thermoproteota</taxon>
        <taxon>Thermoprotei</taxon>
        <taxon>Sulfolobales</taxon>
        <taxon>Sulfolobaceae</taxon>
        <taxon>Saccharolobus</taxon>
    </lineage>
</organism>
<proteinExistence type="predicted"/>
<dbReference type="CDD" id="cd04301">
    <property type="entry name" value="NAT_SF"/>
    <property type="match status" value="1"/>
</dbReference>
<dbReference type="EMBL" id="CP001399">
    <property type="protein sequence ID" value="ACP36074.1"/>
    <property type="molecule type" value="Genomic_DNA"/>
</dbReference>
<protein>
    <recommendedName>
        <fullName evidence="6">N-acetyltransferase domain-containing protein</fullName>
    </recommendedName>
</protein>
<evidence type="ECO:0000313" key="5">
    <source>
        <dbReference type="Proteomes" id="UP000001747"/>
    </source>
</evidence>